<dbReference type="PROSITE" id="PS51184">
    <property type="entry name" value="JMJC"/>
    <property type="match status" value="1"/>
</dbReference>
<sequence>MKEKKIHRISSIHPKIDGISIFSQLISSERSCSVESMDRSKVEQAYRHFRDLAIDSQDLLGVRYLVELERIPTALEFSRYVAANRPFVVRGGAQSWPAMEKWSNEYLTSVIGEEEVTVATTPNGYADAVVNEQYFVMPYETREKFSDFVEWLEKKEGIHYIQSQNGNLKNDYKLLQEDVPEDIEWASLALDKKPDAVNFWMGDTRSTTSVHKDPYENIYAVIAGTKIFTLLPPTDYYCLHEKEYPAATWAKDHNGEFVIKPEVPETMVPWISLDPTKPEYSKFPRFQYANPLTVEVNPGDMLYLPSMWYHHVAQREDSNGRVLAVNYWYDVEYGTPFTYFQFMTSTLKFMDKLNEEEGHEETFDSE</sequence>
<evidence type="ECO:0000313" key="2">
    <source>
        <dbReference type="EMBL" id="KAK9721492.1"/>
    </source>
</evidence>
<protein>
    <recommendedName>
        <fullName evidence="1">JmjC domain-containing protein</fullName>
    </recommendedName>
</protein>
<name>A0ABR2W6J9_9FUNG</name>
<proteinExistence type="predicted"/>
<dbReference type="SUPFAM" id="SSF51197">
    <property type="entry name" value="Clavaminate synthase-like"/>
    <property type="match status" value="1"/>
</dbReference>
<dbReference type="PANTHER" id="PTHR12461:SF99">
    <property type="entry name" value="BIFUNCTIONAL PEPTIDASE AND (3S)-LYSYL HYDROXYLASE JMJD7"/>
    <property type="match status" value="1"/>
</dbReference>
<feature type="domain" description="JmjC" evidence="1">
    <location>
        <begin position="163"/>
        <end position="344"/>
    </location>
</feature>
<dbReference type="Pfam" id="PF13621">
    <property type="entry name" value="Cupin_8"/>
    <property type="match status" value="1"/>
</dbReference>
<dbReference type="PANTHER" id="PTHR12461">
    <property type="entry name" value="HYPOXIA-INDUCIBLE FACTOR 1 ALPHA INHIBITOR-RELATED"/>
    <property type="match status" value="1"/>
</dbReference>
<dbReference type="InterPro" id="IPR041667">
    <property type="entry name" value="Cupin_8"/>
</dbReference>
<evidence type="ECO:0000259" key="1">
    <source>
        <dbReference type="PROSITE" id="PS51184"/>
    </source>
</evidence>
<dbReference type="Proteomes" id="UP001479436">
    <property type="component" value="Unassembled WGS sequence"/>
</dbReference>
<dbReference type="EMBL" id="JASJQH010006978">
    <property type="protein sequence ID" value="KAK9721492.1"/>
    <property type="molecule type" value="Genomic_DNA"/>
</dbReference>
<organism evidence="2 3">
    <name type="scientific">Basidiobolus ranarum</name>
    <dbReference type="NCBI Taxonomy" id="34480"/>
    <lineage>
        <taxon>Eukaryota</taxon>
        <taxon>Fungi</taxon>
        <taxon>Fungi incertae sedis</taxon>
        <taxon>Zoopagomycota</taxon>
        <taxon>Entomophthoromycotina</taxon>
        <taxon>Basidiobolomycetes</taxon>
        <taxon>Basidiobolales</taxon>
        <taxon>Basidiobolaceae</taxon>
        <taxon>Basidiobolus</taxon>
    </lineage>
</organism>
<comment type="caution">
    <text evidence="2">The sequence shown here is derived from an EMBL/GenBank/DDBJ whole genome shotgun (WGS) entry which is preliminary data.</text>
</comment>
<reference evidence="2 3" key="1">
    <citation type="submission" date="2023-04" db="EMBL/GenBank/DDBJ databases">
        <title>Genome of Basidiobolus ranarum AG-B5.</title>
        <authorList>
            <person name="Stajich J.E."/>
            <person name="Carter-House D."/>
            <person name="Gryganskyi A."/>
        </authorList>
    </citation>
    <scope>NUCLEOTIDE SEQUENCE [LARGE SCALE GENOMIC DNA]</scope>
    <source>
        <strain evidence="2 3">AG-B5</strain>
    </source>
</reference>
<accession>A0ABR2W6J9</accession>
<gene>
    <name evidence="2" type="ORF">K7432_003373</name>
</gene>
<evidence type="ECO:0000313" key="3">
    <source>
        <dbReference type="Proteomes" id="UP001479436"/>
    </source>
</evidence>
<dbReference type="Gene3D" id="2.60.120.10">
    <property type="entry name" value="Jelly Rolls"/>
    <property type="match status" value="1"/>
</dbReference>
<dbReference type="InterPro" id="IPR014710">
    <property type="entry name" value="RmlC-like_jellyroll"/>
</dbReference>
<keyword evidence="3" id="KW-1185">Reference proteome</keyword>
<dbReference type="InterPro" id="IPR003347">
    <property type="entry name" value="JmjC_dom"/>
</dbReference>
<dbReference type="SMART" id="SM00558">
    <property type="entry name" value="JmjC"/>
    <property type="match status" value="1"/>
</dbReference>